<dbReference type="InterPro" id="IPR036068">
    <property type="entry name" value="Nicotinate_pribotase-like_C"/>
</dbReference>
<dbReference type="NCBIfam" id="TIGR01513">
    <property type="entry name" value="NAPRTase_put"/>
    <property type="match status" value="1"/>
</dbReference>
<dbReference type="PIRSF" id="PIRSF000484">
    <property type="entry name" value="NAPRT"/>
    <property type="match status" value="1"/>
</dbReference>
<dbReference type="SUPFAM" id="SSF54675">
    <property type="entry name" value="Nicotinate/Quinolinate PRTase N-terminal domain-like"/>
    <property type="match status" value="1"/>
</dbReference>
<dbReference type="EMBL" id="DRLD01000129">
    <property type="protein sequence ID" value="HED09990.1"/>
    <property type="molecule type" value="Genomic_DNA"/>
</dbReference>
<evidence type="ECO:0000259" key="10">
    <source>
        <dbReference type="Pfam" id="PF04095"/>
    </source>
</evidence>
<dbReference type="InterPro" id="IPR006405">
    <property type="entry name" value="Nic_PRibTrfase_pncB"/>
</dbReference>
<sequence>MLKDIYKTSLSLLTDFYELSMAYGFWKSGKKDLESVFSLNFRSNPFNGGYTIAAGLQYVIEYLQDFTFHADDLEYLAGLKDDESRPFFEDAFLQYLAGIRFECDVEAIPEGTIVFPYEPLVRVRGPIIQCQLIETPLLNLINFQSLIATKSSRVVQAAGEEPVLEFGLRRAHGIDGGLAVSRAAYIGGCSATSNVLAGRLFDIPVRGTHAHSWIMTFESEQEAFDVYGDVLPDNSVFLVDTYNTLEGVKKAIETGKRLKKKGFKLMGIRLDSGDLAYLSIQARHMLDEAGFRDSRIYASNDLDENIIQSLKAQGARITVWGVGTKLATAYDQPALGGVYKLNALKSEKGEWEYKIKLSEQNVKISNPGMLQVRRYKKQGEYAGDAIYDEISGINKHTVIVDPFDITRRKKFDASFEHEDLLKPIFRRGRCVYQVPDIHSIRRHARQQLKHFHKGIKRFVNPHQYPVGLEEDLHKLKTRLVLKARGFNDTKNGG</sequence>
<dbReference type="GO" id="GO:0047280">
    <property type="term" value="F:nicotinamide phosphoribosyltransferase activity"/>
    <property type="evidence" value="ECO:0007669"/>
    <property type="project" value="UniProtKB-ARBA"/>
</dbReference>
<evidence type="ECO:0000256" key="9">
    <source>
        <dbReference type="RuleBase" id="RU365100"/>
    </source>
</evidence>
<dbReference type="PANTHER" id="PTHR11098:SF1">
    <property type="entry name" value="NICOTINATE PHOSPHORIBOSYLTRANSFERASE"/>
    <property type="match status" value="1"/>
</dbReference>
<dbReference type="Pfam" id="PF17956">
    <property type="entry name" value="NAPRTase_C"/>
    <property type="match status" value="1"/>
</dbReference>
<gene>
    <name evidence="13" type="ORF">ENJ10_04835</name>
</gene>
<dbReference type="InterPro" id="IPR013785">
    <property type="entry name" value="Aldolase_TIM"/>
</dbReference>
<evidence type="ECO:0000313" key="13">
    <source>
        <dbReference type="EMBL" id="HED09990.1"/>
    </source>
</evidence>
<name>A0A7V1PU08_CALAY</name>
<accession>A0A7V1PU08</accession>
<dbReference type="PANTHER" id="PTHR11098">
    <property type="entry name" value="NICOTINATE PHOSPHORIBOSYLTRANSFERASE"/>
    <property type="match status" value="1"/>
</dbReference>
<dbReference type="GO" id="GO:0034355">
    <property type="term" value="P:NAD+ biosynthetic process via the salvage pathway"/>
    <property type="evidence" value="ECO:0007669"/>
    <property type="project" value="TreeGrafter"/>
</dbReference>
<evidence type="ECO:0000256" key="6">
    <source>
        <dbReference type="ARBA" id="ARBA00022642"/>
    </source>
</evidence>
<organism evidence="13">
    <name type="scientific">Caldithrix abyssi</name>
    <dbReference type="NCBI Taxonomy" id="187145"/>
    <lineage>
        <taxon>Bacteria</taxon>
        <taxon>Pseudomonadati</taxon>
        <taxon>Calditrichota</taxon>
        <taxon>Calditrichia</taxon>
        <taxon>Calditrichales</taxon>
        <taxon>Calditrichaceae</taxon>
        <taxon>Caldithrix</taxon>
    </lineage>
</organism>
<keyword evidence="7 9" id="KW-0808">Transferase</keyword>
<feature type="domain" description="Nicotinate phosphoribosyltransferase C-terminal" evidence="12">
    <location>
        <begin position="373"/>
        <end position="476"/>
    </location>
</feature>
<comment type="pathway">
    <text evidence="1 9">Cofactor biosynthesis; NAD(+) biosynthesis; nicotinate D-ribonucleotide from nicotinate: step 1/1.</text>
</comment>
<evidence type="ECO:0000256" key="2">
    <source>
        <dbReference type="ARBA" id="ARBA00010897"/>
    </source>
</evidence>
<comment type="PTM">
    <text evidence="9">Transiently phosphorylated on a His residue during the reaction cycle. Phosphorylation strongly increases the affinity for substrates and increases the rate of nicotinate D-ribonucleotide production. Dephosphorylation regenerates the low-affinity form of the enzyme, leading to product release.</text>
</comment>
<dbReference type="CDD" id="cd01570">
    <property type="entry name" value="NAPRTase_A"/>
    <property type="match status" value="1"/>
</dbReference>
<evidence type="ECO:0000256" key="4">
    <source>
        <dbReference type="ARBA" id="ARBA00022553"/>
    </source>
</evidence>
<dbReference type="UniPathway" id="UPA00253">
    <property type="reaction ID" value="UER00457"/>
</dbReference>
<keyword evidence="13" id="KW-0328">Glycosyltransferase</keyword>
<reference evidence="13" key="1">
    <citation type="journal article" date="2020" name="mSystems">
        <title>Genome- and Community-Level Interaction Insights into Carbon Utilization and Element Cycling Functions of Hydrothermarchaeota in Hydrothermal Sediment.</title>
        <authorList>
            <person name="Zhou Z."/>
            <person name="Liu Y."/>
            <person name="Xu W."/>
            <person name="Pan J."/>
            <person name="Luo Z.H."/>
            <person name="Li M."/>
        </authorList>
    </citation>
    <scope>NUCLEOTIDE SEQUENCE [LARGE SCALE GENOMIC DNA]</scope>
    <source>
        <strain evidence="13">HyVt-456</strain>
    </source>
</reference>
<proteinExistence type="inferred from homology"/>
<keyword evidence="5 9" id="KW-0436">Ligase</keyword>
<comment type="similarity">
    <text evidence="2 9">Belongs to the NAPRTase family.</text>
</comment>
<dbReference type="SUPFAM" id="SSF51690">
    <property type="entry name" value="Nicotinate/Quinolinate PRTase C-terminal domain-like"/>
    <property type="match status" value="1"/>
</dbReference>
<dbReference type="Proteomes" id="UP000886005">
    <property type="component" value="Unassembled WGS sequence"/>
</dbReference>
<dbReference type="GO" id="GO:0004516">
    <property type="term" value="F:nicotinate phosphoribosyltransferase activity"/>
    <property type="evidence" value="ECO:0007669"/>
    <property type="project" value="UniProtKB-UniRule"/>
</dbReference>
<dbReference type="Gene3D" id="3.20.140.10">
    <property type="entry name" value="nicotinate phosphoribosyltransferase"/>
    <property type="match status" value="1"/>
</dbReference>
<dbReference type="NCBIfam" id="NF009131">
    <property type="entry name" value="PRK12484.1"/>
    <property type="match status" value="1"/>
</dbReference>
<dbReference type="InterPro" id="IPR007229">
    <property type="entry name" value="Nic_PRibTrfase-Fam"/>
</dbReference>
<dbReference type="InterPro" id="IPR041619">
    <property type="entry name" value="NAPRTase_C"/>
</dbReference>
<feature type="domain" description="Nicotinate/nicotinamide phosphoribosyltransferase" evidence="10">
    <location>
        <begin position="165"/>
        <end position="346"/>
    </location>
</feature>
<comment type="catalytic activity">
    <reaction evidence="8 9">
        <text>5-phospho-alpha-D-ribose 1-diphosphate + nicotinate + ATP + H2O = nicotinate beta-D-ribonucleotide + ADP + phosphate + diphosphate</text>
        <dbReference type="Rhea" id="RHEA:36163"/>
        <dbReference type="ChEBI" id="CHEBI:15377"/>
        <dbReference type="ChEBI" id="CHEBI:30616"/>
        <dbReference type="ChEBI" id="CHEBI:32544"/>
        <dbReference type="ChEBI" id="CHEBI:33019"/>
        <dbReference type="ChEBI" id="CHEBI:43474"/>
        <dbReference type="ChEBI" id="CHEBI:57502"/>
        <dbReference type="ChEBI" id="CHEBI:58017"/>
        <dbReference type="ChEBI" id="CHEBI:456216"/>
        <dbReference type="EC" id="6.3.4.21"/>
    </reaction>
</comment>
<evidence type="ECO:0000256" key="1">
    <source>
        <dbReference type="ARBA" id="ARBA00004952"/>
    </source>
</evidence>
<dbReference type="InterPro" id="IPR041525">
    <property type="entry name" value="N/Namide_PRibTrfase"/>
</dbReference>
<dbReference type="EC" id="6.3.4.21" evidence="3 9"/>
<dbReference type="NCBIfam" id="NF006695">
    <property type="entry name" value="PRK09243.1-2"/>
    <property type="match status" value="1"/>
</dbReference>
<dbReference type="InterPro" id="IPR040727">
    <property type="entry name" value="NAPRTase_N"/>
</dbReference>
<feature type="domain" description="Nicotinate phosphoribosyltransferase N-terminal" evidence="11">
    <location>
        <begin position="12"/>
        <end position="142"/>
    </location>
</feature>
<dbReference type="Pfam" id="PF04095">
    <property type="entry name" value="NAPRTase"/>
    <property type="match status" value="1"/>
</dbReference>
<dbReference type="AlphaFoldDB" id="A0A7V1PU08"/>
<dbReference type="GO" id="GO:0005829">
    <property type="term" value="C:cytosol"/>
    <property type="evidence" value="ECO:0007669"/>
    <property type="project" value="TreeGrafter"/>
</dbReference>
<evidence type="ECO:0000256" key="8">
    <source>
        <dbReference type="ARBA" id="ARBA00048668"/>
    </source>
</evidence>
<protein>
    <recommendedName>
        <fullName evidence="3 9">Nicotinate phosphoribosyltransferase</fullName>
        <ecNumber evidence="3 9">6.3.4.21</ecNumber>
    </recommendedName>
</protein>
<evidence type="ECO:0000259" key="12">
    <source>
        <dbReference type="Pfam" id="PF17956"/>
    </source>
</evidence>
<comment type="function">
    <text evidence="9">Catalyzes the first step in the biosynthesis of NAD from nicotinic acid, the ATP-dependent synthesis of beta-nicotinate D-ribonucleotide from nicotinate and 5-phospho-D-ribose 1-phosphate.</text>
</comment>
<evidence type="ECO:0000259" key="11">
    <source>
        <dbReference type="Pfam" id="PF17767"/>
    </source>
</evidence>
<dbReference type="Pfam" id="PF17767">
    <property type="entry name" value="NAPRTase_N"/>
    <property type="match status" value="1"/>
</dbReference>
<evidence type="ECO:0000256" key="7">
    <source>
        <dbReference type="ARBA" id="ARBA00022679"/>
    </source>
</evidence>
<dbReference type="FunFam" id="3.20.20.70:FF:000076">
    <property type="entry name" value="Nicotinate phosphoribosyltransferase"/>
    <property type="match status" value="1"/>
</dbReference>
<evidence type="ECO:0000256" key="3">
    <source>
        <dbReference type="ARBA" id="ARBA00013236"/>
    </source>
</evidence>
<keyword evidence="4" id="KW-0597">Phosphoprotein</keyword>
<keyword evidence="6 9" id="KW-0662">Pyridine nucleotide biosynthesis</keyword>
<dbReference type="Gene3D" id="3.20.20.70">
    <property type="entry name" value="Aldolase class I"/>
    <property type="match status" value="1"/>
</dbReference>
<comment type="caution">
    <text evidence="13">The sequence shown here is derived from an EMBL/GenBank/DDBJ whole genome shotgun (WGS) entry which is preliminary data.</text>
</comment>
<evidence type="ECO:0000256" key="5">
    <source>
        <dbReference type="ARBA" id="ARBA00022598"/>
    </source>
</evidence>